<dbReference type="CDD" id="cd12148">
    <property type="entry name" value="fungal_TF_MHR"/>
    <property type="match status" value="1"/>
</dbReference>
<dbReference type="PANTHER" id="PTHR47840:SF1">
    <property type="entry name" value="ZN(II)2CYS6 TRANSCRIPTION FACTOR (EUROFUNG)"/>
    <property type="match status" value="1"/>
</dbReference>
<keyword evidence="6" id="KW-1185">Reference proteome</keyword>
<comment type="caution">
    <text evidence="5">The sequence shown here is derived from an EMBL/GenBank/DDBJ whole genome shotgun (WGS) entry which is preliminary data.</text>
</comment>
<keyword evidence="2" id="KW-0804">Transcription</keyword>
<dbReference type="InParanoid" id="A0A2N3MYE6"/>
<organism evidence="5 6">
    <name type="scientific">Lomentospora prolificans</name>
    <dbReference type="NCBI Taxonomy" id="41688"/>
    <lineage>
        <taxon>Eukaryota</taxon>
        <taxon>Fungi</taxon>
        <taxon>Dikarya</taxon>
        <taxon>Ascomycota</taxon>
        <taxon>Pezizomycotina</taxon>
        <taxon>Sordariomycetes</taxon>
        <taxon>Hypocreomycetidae</taxon>
        <taxon>Microascales</taxon>
        <taxon>Microascaceae</taxon>
        <taxon>Lomentospora</taxon>
    </lineage>
</organism>
<reference evidence="5 6" key="1">
    <citation type="journal article" date="2017" name="G3 (Bethesda)">
        <title>First Draft Genome Sequence of the Pathogenic Fungus Lomentospora prolificans (Formerly Scedosporium prolificans).</title>
        <authorList>
            <person name="Luo R."/>
            <person name="Zimin A."/>
            <person name="Workman R."/>
            <person name="Fan Y."/>
            <person name="Pertea G."/>
            <person name="Grossman N."/>
            <person name="Wear M.P."/>
            <person name="Jia B."/>
            <person name="Miller H."/>
            <person name="Casadevall A."/>
            <person name="Timp W."/>
            <person name="Zhang S.X."/>
            <person name="Salzberg S.L."/>
        </authorList>
    </citation>
    <scope>NUCLEOTIDE SEQUENCE [LARGE SCALE GENOMIC DNA]</scope>
    <source>
        <strain evidence="5 6">JHH-5317</strain>
    </source>
</reference>
<proteinExistence type="predicted"/>
<keyword evidence="3" id="KW-0539">Nucleus</keyword>
<evidence type="ECO:0000256" key="4">
    <source>
        <dbReference type="SAM" id="MobiDB-lite"/>
    </source>
</evidence>
<evidence type="ECO:0000313" key="6">
    <source>
        <dbReference type="Proteomes" id="UP000233524"/>
    </source>
</evidence>
<dbReference type="AlphaFoldDB" id="A0A2N3MYE6"/>
<evidence type="ECO:0000256" key="2">
    <source>
        <dbReference type="ARBA" id="ARBA00023163"/>
    </source>
</evidence>
<evidence type="ECO:0000256" key="1">
    <source>
        <dbReference type="ARBA" id="ARBA00023015"/>
    </source>
</evidence>
<evidence type="ECO:0000313" key="5">
    <source>
        <dbReference type="EMBL" id="PKS05196.1"/>
    </source>
</evidence>
<dbReference type="STRING" id="41688.A0A2N3MYE6"/>
<sequence length="537" mass="59909">MDFHAIEVNAVTTVTRLVTSNDELVASLEGIECMMIESMYFNNEGSLRKAWLINRKAMTVAQMIGLDKGAKSGALTIEPETHDRIHPDYMWFRLILSDRYLSLMLGLPQGTLENGLGNLAEETGDPMERMERMMSVVSGHILRQSSTQKMDVGETMKIDQMLQEAAALMPPQWWLMGTGCTARLKGSQEESFDEAIRVANQFAYYHLLVQLHLPYVMRVPSGDMDYSYYSKVVAANASRALLERFISFRKLGSSSAYCRGIDFIAFIASITLCLSHVEARRQRSVESVKGYNSAFQSMHHQRPVDRGLLECFLEIVDKGTGSHDAIANKISDILKPLLAIENDSAQGNQYRTSATLEVHEELQCPQGFIGERVNVLQIQIPYFGTINIEYQPSVPDTREPTHTITGDEPDGTAVRQVGGQLLTISLHQHMTPSTYHAGQQRRDTTTNTPGYGLDVSQPANSDWQAVPSYLDLSPRVRGDQELSLDTTTAEEVRLLVPGLDLDVDDWALQGVDTALFSALTQRSQYPTEGHHGQADDR</sequence>
<dbReference type="Proteomes" id="UP000233524">
    <property type="component" value="Unassembled WGS sequence"/>
</dbReference>
<dbReference type="OrthoDB" id="5392779at2759"/>
<feature type="region of interest" description="Disordered" evidence="4">
    <location>
        <begin position="391"/>
        <end position="412"/>
    </location>
</feature>
<dbReference type="VEuPathDB" id="FungiDB:jhhlp_008564"/>
<evidence type="ECO:0000256" key="3">
    <source>
        <dbReference type="ARBA" id="ARBA00023242"/>
    </source>
</evidence>
<keyword evidence="1" id="KW-0805">Transcription regulation</keyword>
<name>A0A2N3MYE6_9PEZI</name>
<dbReference type="PANTHER" id="PTHR47840">
    <property type="entry name" value="ZN(II)2CYS6 TRANSCRIPTION FACTOR (EUROFUNG)-RELATED"/>
    <property type="match status" value="1"/>
</dbReference>
<gene>
    <name evidence="5" type="ORF">jhhlp_008564</name>
</gene>
<protein>
    <recommendedName>
        <fullName evidence="7">Transcription factor domain-containing protein</fullName>
    </recommendedName>
</protein>
<evidence type="ECO:0008006" key="7">
    <source>
        <dbReference type="Google" id="ProtNLM"/>
    </source>
</evidence>
<accession>A0A2N3MYE6</accession>
<dbReference type="EMBL" id="NLAX01001623">
    <property type="protein sequence ID" value="PKS05196.1"/>
    <property type="molecule type" value="Genomic_DNA"/>
</dbReference>